<proteinExistence type="predicted"/>
<dbReference type="Proteomes" id="UP000626210">
    <property type="component" value="Unassembled WGS sequence"/>
</dbReference>
<accession>A0ABQ3G6Y1</accession>
<name>A0ABQ3G6Y1_9BURK</name>
<evidence type="ECO:0000313" key="1">
    <source>
        <dbReference type="EMBL" id="GHC92325.1"/>
    </source>
</evidence>
<dbReference type="EMBL" id="BMYK01000015">
    <property type="protein sequence ID" value="GHC92325.1"/>
    <property type="molecule type" value="Genomic_DNA"/>
</dbReference>
<organism evidence="1 2">
    <name type="scientific">Pseudorhodoferax aquiterrae</name>
    <dbReference type="NCBI Taxonomy" id="747304"/>
    <lineage>
        <taxon>Bacteria</taxon>
        <taxon>Pseudomonadati</taxon>
        <taxon>Pseudomonadota</taxon>
        <taxon>Betaproteobacteria</taxon>
        <taxon>Burkholderiales</taxon>
        <taxon>Comamonadaceae</taxon>
    </lineage>
</organism>
<sequence>MRASTAGSIGASGPTAWDGREAMVMWTTLDKARRTHRRRRPTQSMVQMAAEQAMRVHPRNWLCQAAGRAPWGVLDGYTQ</sequence>
<comment type="caution">
    <text evidence="1">The sequence shown here is derived from an EMBL/GenBank/DDBJ whole genome shotgun (WGS) entry which is preliminary data.</text>
</comment>
<keyword evidence="2" id="KW-1185">Reference proteome</keyword>
<evidence type="ECO:0000313" key="2">
    <source>
        <dbReference type="Proteomes" id="UP000626210"/>
    </source>
</evidence>
<reference evidence="2" key="1">
    <citation type="journal article" date="2019" name="Int. J. Syst. Evol. Microbiol.">
        <title>The Global Catalogue of Microorganisms (GCM) 10K type strain sequencing project: providing services to taxonomists for standard genome sequencing and annotation.</title>
        <authorList>
            <consortium name="The Broad Institute Genomics Platform"/>
            <consortium name="The Broad Institute Genome Sequencing Center for Infectious Disease"/>
            <person name="Wu L."/>
            <person name="Ma J."/>
        </authorList>
    </citation>
    <scope>NUCLEOTIDE SEQUENCE [LARGE SCALE GENOMIC DNA]</scope>
    <source>
        <strain evidence="2">KCTC 23314</strain>
    </source>
</reference>
<gene>
    <name evidence="1" type="ORF">GCM10007320_42310</name>
</gene>
<protein>
    <submittedName>
        <fullName evidence="1">Uncharacterized protein</fullName>
    </submittedName>
</protein>